<reference evidence="1 2" key="1">
    <citation type="submission" date="2022-01" db="EMBL/GenBank/DDBJ databases">
        <authorList>
            <person name="Xiong W."/>
            <person name="Schranz E."/>
        </authorList>
    </citation>
    <scope>NUCLEOTIDE SEQUENCE [LARGE SCALE GENOMIC DNA]</scope>
</reference>
<gene>
    <name evidence="1" type="ORF">LVIROSA_LOCUS29870</name>
</gene>
<proteinExistence type="predicted"/>
<comment type="caution">
    <text evidence="1">The sequence shown here is derived from an EMBL/GenBank/DDBJ whole genome shotgun (WGS) entry which is preliminary data.</text>
</comment>
<keyword evidence="2" id="KW-1185">Reference proteome</keyword>
<accession>A0AAU9P1N2</accession>
<dbReference type="AlphaFoldDB" id="A0AAU9P1N2"/>
<protein>
    <submittedName>
        <fullName evidence="1">Uncharacterized protein</fullName>
    </submittedName>
</protein>
<dbReference type="EMBL" id="CAKMRJ010005523">
    <property type="protein sequence ID" value="CAH1444001.1"/>
    <property type="molecule type" value="Genomic_DNA"/>
</dbReference>
<evidence type="ECO:0000313" key="1">
    <source>
        <dbReference type="EMBL" id="CAH1444001.1"/>
    </source>
</evidence>
<organism evidence="1 2">
    <name type="scientific">Lactuca virosa</name>
    <dbReference type="NCBI Taxonomy" id="75947"/>
    <lineage>
        <taxon>Eukaryota</taxon>
        <taxon>Viridiplantae</taxon>
        <taxon>Streptophyta</taxon>
        <taxon>Embryophyta</taxon>
        <taxon>Tracheophyta</taxon>
        <taxon>Spermatophyta</taxon>
        <taxon>Magnoliopsida</taxon>
        <taxon>eudicotyledons</taxon>
        <taxon>Gunneridae</taxon>
        <taxon>Pentapetalae</taxon>
        <taxon>asterids</taxon>
        <taxon>campanulids</taxon>
        <taxon>Asterales</taxon>
        <taxon>Asteraceae</taxon>
        <taxon>Cichorioideae</taxon>
        <taxon>Cichorieae</taxon>
        <taxon>Lactucinae</taxon>
        <taxon>Lactuca</taxon>
    </lineage>
</organism>
<sequence>MEKVSQLEIACSENDVNIKFLEEELSKLKIVVSERDAQIASLGELQASAKHDVLQYQTISKRGIADMQWVIKDDCGNPIRLHQSCVEMTEKYSEALTGKKVIYSFPEAQRRILDRFSDMVAYKYLLFELLEGDKVDVDVLKEKFSSLDALSKCDDASSSA</sequence>
<name>A0AAU9P1N2_9ASTR</name>
<evidence type="ECO:0000313" key="2">
    <source>
        <dbReference type="Proteomes" id="UP001157418"/>
    </source>
</evidence>
<dbReference type="Proteomes" id="UP001157418">
    <property type="component" value="Unassembled WGS sequence"/>
</dbReference>